<organism evidence="3 4">
    <name type="scientific">Akanthomyces lecanii RCEF 1005</name>
    <dbReference type="NCBI Taxonomy" id="1081108"/>
    <lineage>
        <taxon>Eukaryota</taxon>
        <taxon>Fungi</taxon>
        <taxon>Dikarya</taxon>
        <taxon>Ascomycota</taxon>
        <taxon>Pezizomycotina</taxon>
        <taxon>Sordariomycetes</taxon>
        <taxon>Hypocreomycetidae</taxon>
        <taxon>Hypocreales</taxon>
        <taxon>Cordycipitaceae</taxon>
        <taxon>Akanthomyces</taxon>
        <taxon>Cordyceps confragosa</taxon>
    </lineage>
</organism>
<feature type="compositionally biased region" description="Basic and acidic residues" evidence="1">
    <location>
        <begin position="102"/>
        <end position="116"/>
    </location>
</feature>
<reference evidence="3 4" key="1">
    <citation type="journal article" date="2016" name="Genome Biol. Evol.">
        <title>Divergent and convergent evolution of fungal pathogenicity.</title>
        <authorList>
            <person name="Shang Y."/>
            <person name="Xiao G."/>
            <person name="Zheng P."/>
            <person name="Cen K."/>
            <person name="Zhan S."/>
            <person name="Wang C."/>
        </authorList>
    </citation>
    <scope>NUCLEOTIDE SEQUENCE [LARGE SCALE GENOMIC DNA]</scope>
    <source>
        <strain evidence="3 4">RCEF 1005</strain>
    </source>
</reference>
<feature type="compositionally biased region" description="Acidic residues" evidence="1">
    <location>
        <begin position="118"/>
        <end position="136"/>
    </location>
</feature>
<evidence type="ECO:0000313" key="3">
    <source>
        <dbReference type="EMBL" id="OAA74577.1"/>
    </source>
</evidence>
<evidence type="ECO:0000256" key="1">
    <source>
        <dbReference type="SAM" id="MobiDB-lite"/>
    </source>
</evidence>
<feature type="compositionally biased region" description="Basic residues" evidence="1">
    <location>
        <begin position="287"/>
        <end position="301"/>
    </location>
</feature>
<accession>A0A168F2R8</accession>
<dbReference type="AlphaFoldDB" id="A0A168F2R8"/>
<dbReference type="InterPro" id="IPR001357">
    <property type="entry name" value="BRCT_dom"/>
</dbReference>
<dbReference type="SMART" id="SM00292">
    <property type="entry name" value="BRCT"/>
    <property type="match status" value="1"/>
</dbReference>
<dbReference type="PROSITE" id="PS50172">
    <property type="entry name" value="BRCT"/>
    <property type="match status" value="1"/>
</dbReference>
<sequence>MAPARVLYAITTWVWDDDESQEGLQEPEVYDNKDAANNAAKKLMRRLADRLNPLGDRDEWNFEDNLDDEGLYRGRLEGGPHGHVAVEMCIYKLTLNKASTRETAKRPLDHAKHAWAVEDGEDDDDGDEDEDDDEEEVPVKPEKKKKTAKPTAGVPPKRVKVNSIKAALNPSTSRKTIPKGKPNCLAGVKLLFTGTFHTMDRATSIATAKKYGGDVVSKLEDTDYIVLGDRAGPKKLQVINELELETITEEEFFGILEEGGVGEAKRERMANKRRADEEERPEDKRPAKVARTAKGRGKKSK</sequence>
<name>A0A168F2R8_CORDF</name>
<evidence type="ECO:0000313" key="4">
    <source>
        <dbReference type="Proteomes" id="UP000076881"/>
    </source>
</evidence>
<dbReference type="OrthoDB" id="446168at2759"/>
<gene>
    <name evidence="3" type="ORF">LEL_08158</name>
</gene>
<dbReference type="Proteomes" id="UP000076881">
    <property type="component" value="Unassembled WGS sequence"/>
</dbReference>
<keyword evidence="4" id="KW-1185">Reference proteome</keyword>
<feature type="compositionally biased region" description="Basic and acidic residues" evidence="1">
    <location>
        <begin position="263"/>
        <end position="286"/>
    </location>
</feature>
<proteinExistence type="predicted"/>
<dbReference type="STRING" id="1081108.A0A168F2R8"/>
<dbReference type="Pfam" id="PF00533">
    <property type="entry name" value="BRCT"/>
    <property type="match status" value="1"/>
</dbReference>
<dbReference type="EMBL" id="AZHF01000006">
    <property type="protein sequence ID" value="OAA74577.1"/>
    <property type="molecule type" value="Genomic_DNA"/>
</dbReference>
<dbReference type="SUPFAM" id="SSF52113">
    <property type="entry name" value="BRCT domain"/>
    <property type="match status" value="1"/>
</dbReference>
<dbReference type="Gene3D" id="3.40.50.10190">
    <property type="entry name" value="BRCT domain"/>
    <property type="match status" value="1"/>
</dbReference>
<dbReference type="InterPro" id="IPR036420">
    <property type="entry name" value="BRCT_dom_sf"/>
</dbReference>
<protein>
    <submittedName>
        <fullName evidence="3">Brct domain containing protein</fullName>
    </submittedName>
</protein>
<feature type="region of interest" description="Disordered" evidence="1">
    <location>
        <begin position="263"/>
        <end position="301"/>
    </location>
</feature>
<evidence type="ECO:0000259" key="2">
    <source>
        <dbReference type="PROSITE" id="PS50172"/>
    </source>
</evidence>
<feature type="domain" description="BRCT" evidence="2">
    <location>
        <begin position="180"/>
        <end position="250"/>
    </location>
</feature>
<feature type="region of interest" description="Disordered" evidence="1">
    <location>
        <begin position="102"/>
        <end position="158"/>
    </location>
</feature>
<comment type="caution">
    <text evidence="3">The sequence shown here is derived from an EMBL/GenBank/DDBJ whole genome shotgun (WGS) entry which is preliminary data.</text>
</comment>